<dbReference type="CDD" id="cd06091">
    <property type="entry name" value="KOW_NusG"/>
    <property type="match status" value="1"/>
</dbReference>
<dbReference type="EMBL" id="JBEWSZ010000001">
    <property type="protein sequence ID" value="MET2826945.1"/>
    <property type="molecule type" value="Genomic_DNA"/>
</dbReference>
<reference evidence="10 11" key="1">
    <citation type="submission" date="2024-06" db="EMBL/GenBank/DDBJ databases">
        <authorList>
            <person name="Kim D.-U."/>
        </authorList>
    </citation>
    <scope>NUCLEOTIDE SEQUENCE [LARGE SCALE GENOMIC DNA]</scope>
    <source>
        <strain evidence="10 11">KACC15460</strain>
    </source>
</reference>
<evidence type="ECO:0000256" key="1">
    <source>
        <dbReference type="ARBA" id="ARBA00022472"/>
    </source>
</evidence>
<dbReference type="InterPro" id="IPR005824">
    <property type="entry name" value="KOW"/>
</dbReference>
<dbReference type="HAMAP" id="MF_00948">
    <property type="entry name" value="NusG"/>
    <property type="match status" value="1"/>
</dbReference>
<dbReference type="Gene3D" id="2.30.30.30">
    <property type="match status" value="1"/>
</dbReference>
<dbReference type="InterPro" id="IPR036735">
    <property type="entry name" value="NGN_dom_sf"/>
</dbReference>
<evidence type="ECO:0000256" key="3">
    <source>
        <dbReference type="ARBA" id="ARBA00023015"/>
    </source>
</evidence>
<dbReference type="SMART" id="SM00738">
    <property type="entry name" value="NGN"/>
    <property type="match status" value="1"/>
</dbReference>
<proteinExistence type="inferred from homology"/>
<evidence type="ECO:0000256" key="6">
    <source>
        <dbReference type="NCBIfam" id="TIGR00922"/>
    </source>
</evidence>
<dbReference type="InterPro" id="IPR008991">
    <property type="entry name" value="Translation_prot_SH3-like_sf"/>
</dbReference>
<evidence type="ECO:0000313" key="10">
    <source>
        <dbReference type="EMBL" id="MET2826945.1"/>
    </source>
</evidence>
<evidence type="ECO:0000313" key="11">
    <source>
        <dbReference type="Proteomes" id="UP001548832"/>
    </source>
</evidence>
<dbReference type="SUPFAM" id="SSF82679">
    <property type="entry name" value="N-utilization substance G protein NusG, N-terminal domain"/>
    <property type="match status" value="1"/>
</dbReference>
<comment type="similarity">
    <text evidence="5 7">Belongs to the NusG family.</text>
</comment>
<evidence type="ECO:0000259" key="8">
    <source>
        <dbReference type="SMART" id="SM00738"/>
    </source>
</evidence>
<dbReference type="CDD" id="cd09891">
    <property type="entry name" value="NGN_Bact_1"/>
    <property type="match status" value="1"/>
</dbReference>
<dbReference type="SMART" id="SM00739">
    <property type="entry name" value="KOW"/>
    <property type="match status" value="1"/>
</dbReference>
<comment type="function">
    <text evidence="5 7">Participates in transcription elongation, termination and antitermination.</text>
</comment>
<comment type="caution">
    <text evidence="10">The sequence shown here is derived from an EMBL/GenBank/DDBJ whole genome shotgun (WGS) entry which is preliminary data.</text>
</comment>
<keyword evidence="11" id="KW-1185">Reference proteome</keyword>
<dbReference type="InterPro" id="IPR047050">
    <property type="entry name" value="NGN"/>
</dbReference>
<accession>A0ABV2DA87</accession>
<evidence type="ECO:0000256" key="2">
    <source>
        <dbReference type="ARBA" id="ARBA00022814"/>
    </source>
</evidence>
<keyword evidence="4 5" id="KW-0804">Transcription</keyword>
<dbReference type="PANTHER" id="PTHR30265">
    <property type="entry name" value="RHO-INTERACTING TRANSCRIPTION TERMINATION FACTOR NUSG"/>
    <property type="match status" value="1"/>
</dbReference>
<protein>
    <recommendedName>
        <fullName evidence="5 6">Transcription termination/antitermination protein NusG</fullName>
    </recommendedName>
</protein>
<dbReference type="RefSeq" id="WP_227347694.1">
    <property type="nucleotide sequence ID" value="NZ_JBEWSZ010000001.1"/>
</dbReference>
<keyword evidence="3 5" id="KW-0805">Transcription regulation</keyword>
<dbReference type="SUPFAM" id="SSF50104">
    <property type="entry name" value="Translation proteins SH3-like domain"/>
    <property type="match status" value="1"/>
</dbReference>
<evidence type="ECO:0000259" key="9">
    <source>
        <dbReference type="SMART" id="SM00739"/>
    </source>
</evidence>
<dbReference type="InterPro" id="IPR014722">
    <property type="entry name" value="Rib_uL2_dom2"/>
</dbReference>
<dbReference type="Proteomes" id="UP001548832">
    <property type="component" value="Unassembled WGS sequence"/>
</dbReference>
<dbReference type="PANTHER" id="PTHR30265:SF2">
    <property type="entry name" value="TRANSCRIPTION TERMINATION_ANTITERMINATION PROTEIN NUSG"/>
    <property type="match status" value="1"/>
</dbReference>
<gene>
    <name evidence="5 10" type="primary">nusG</name>
    <name evidence="10" type="ORF">ABVQ20_08140</name>
</gene>
<evidence type="ECO:0000256" key="7">
    <source>
        <dbReference type="RuleBase" id="RU000538"/>
    </source>
</evidence>
<dbReference type="InterPro" id="IPR006645">
    <property type="entry name" value="NGN-like_dom"/>
</dbReference>
<evidence type="ECO:0000256" key="5">
    <source>
        <dbReference type="HAMAP-Rule" id="MF_00948"/>
    </source>
</evidence>
<dbReference type="InterPro" id="IPR043425">
    <property type="entry name" value="NusG-like"/>
</dbReference>
<dbReference type="Pfam" id="PF02357">
    <property type="entry name" value="NusG"/>
    <property type="match status" value="1"/>
</dbReference>
<feature type="domain" description="NusG-like N-terminal" evidence="8">
    <location>
        <begin position="2"/>
        <end position="109"/>
    </location>
</feature>
<name>A0ABV2DA87_9HYPH</name>
<organism evidence="10 11">
    <name type="scientific">Mesorhizobium shangrilense</name>
    <dbReference type="NCBI Taxonomy" id="460060"/>
    <lineage>
        <taxon>Bacteria</taxon>
        <taxon>Pseudomonadati</taxon>
        <taxon>Pseudomonadota</taxon>
        <taxon>Alphaproteobacteria</taxon>
        <taxon>Hyphomicrobiales</taxon>
        <taxon>Phyllobacteriaceae</taxon>
        <taxon>Mesorhizobium</taxon>
    </lineage>
</organism>
<keyword evidence="2 5" id="KW-0889">Transcription antitermination</keyword>
<dbReference type="PRINTS" id="PR00338">
    <property type="entry name" value="NUSGTNSCPFCT"/>
</dbReference>
<feature type="domain" description="KOW" evidence="9">
    <location>
        <begin position="121"/>
        <end position="148"/>
    </location>
</feature>
<dbReference type="Gene3D" id="3.30.70.940">
    <property type="entry name" value="NusG, N-terminal domain"/>
    <property type="match status" value="1"/>
</dbReference>
<sequence>MTARWYIVHAYSNFEKKVAEDIINKAKQKGLSADIEQIVVPTEKVVEVRRGRKVDAERKFFPGYVMLKANLTDAVFSLVKNTPKVTGFLGDSKPVPITEAEAQRILNQVQEGVERPKPSVTFEIGEAIRVSDGPFASFNGFVQEVDEERARLKVEVSIFGRAVPVDLEFGQVEKG</sequence>
<dbReference type="InterPro" id="IPR001062">
    <property type="entry name" value="Transcrpt_antiterm_NusG"/>
</dbReference>
<keyword evidence="1 5" id="KW-0806">Transcription termination</keyword>
<dbReference type="NCBIfam" id="TIGR00922">
    <property type="entry name" value="nusG"/>
    <property type="match status" value="1"/>
</dbReference>
<evidence type="ECO:0000256" key="4">
    <source>
        <dbReference type="ARBA" id="ARBA00023163"/>
    </source>
</evidence>